<evidence type="ECO:0000256" key="1">
    <source>
        <dbReference type="ARBA" id="ARBA00022553"/>
    </source>
</evidence>
<feature type="region of interest" description="Disordered" evidence="8">
    <location>
        <begin position="1"/>
        <end position="21"/>
    </location>
</feature>
<name>A0AA48HCB1_9RHOB</name>
<dbReference type="InterPro" id="IPR039420">
    <property type="entry name" value="WalR-like"/>
</dbReference>
<dbReference type="PANTHER" id="PTHR48111:SF21">
    <property type="entry name" value="DNA-BINDING DUAL MASTER TRANSCRIPTIONAL REGULATOR RPAA"/>
    <property type="match status" value="1"/>
</dbReference>
<dbReference type="AlphaFoldDB" id="A0AA48HCB1"/>
<dbReference type="SUPFAM" id="SSF46894">
    <property type="entry name" value="C-terminal effector domain of the bipartite response regulators"/>
    <property type="match status" value="1"/>
</dbReference>
<dbReference type="Pfam" id="PF00072">
    <property type="entry name" value="Response_reg"/>
    <property type="match status" value="1"/>
</dbReference>
<dbReference type="Pfam" id="PF00486">
    <property type="entry name" value="Trans_reg_C"/>
    <property type="match status" value="1"/>
</dbReference>
<evidence type="ECO:0000256" key="3">
    <source>
        <dbReference type="ARBA" id="ARBA00023015"/>
    </source>
</evidence>
<dbReference type="Gene3D" id="1.10.10.10">
    <property type="entry name" value="Winged helix-like DNA-binding domain superfamily/Winged helix DNA-binding domain"/>
    <property type="match status" value="1"/>
</dbReference>
<dbReference type="PROSITE" id="PS51755">
    <property type="entry name" value="OMPR_PHOB"/>
    <property type="match status" value="1"/>
</dbReference>
<evidence type="ECO:0000256" key="4">
    <source>
        <dbReference type="ARBA" id="ARBA00023125"/>
    </source>
</evidence>
<evidence type="ECO:0000313" key="12">
    <source>
        <dbReference type="Proteomes" id="UP001337723"/>
    </source>
</evidence>
<feature type="modified residue" description="4-aspartylphosphate" evidence="6">
    <location>
        <position position="74"/>
    </location>
</feature>
<organism evidence="11 12">
    <name type="scientific">Roseicyclus marinus</name>
    <dbReference type="NCBI Taxonomy" id="2161673"/>
    <lineage>
        <taxon>Bacteria</taxon>
        <taxon>Pseudomonadati</taxon>
        <taxon>Pseudomonadota</taxon>
        <taxon>Alphaproteobacteria</taxon>
        <taxon>Rhodobacterales</taxon>
        <taxon>Roseobacteraceae</taxon>
        <taxon>Roseicyclus</taxon>
    </lineage>
</organism>
<dbReference type="GO" id="GO:0000156">
    <property type="term" value="F:phosphorelay response regulator activity"/>
    <property type="evidence" value="ECO:0007669"/>
    <property type="project" value="TreeGrafter"/>
</dbReference>
<dbReference type="SMART" id="SM00448">
    <property type="entry name" value="REC"/>
    <property type="match status" value="1"/>
</dbReference>
<evidence type="ECO:0000313" key="11">
    <source>
        <dbReference type="EMBL" id="BDW85658.1"/>
    </source>
</evidence>
<dbReference type="InterPro" id="IPR001867">
    <property type="entry name" value="OmpR/PhoB-type_DNA-bd"/>
</dbReference>
<keyword evidence="5" id="KW-0804">Transcription</keyword>
<dbReference type="SMART" id="SM00862">
    <property type="entry name" value="Trans_reg_C"/>
    <property type="match status" value="1"/>
</dbReference>
<dbReference type="SUPFAM" id="SSF52172">
    <property type="entry name" value="CheY-like"/>
    <property type="match status" value="1"/>
</dbReference>
<reference evidence="11 12" key="1">
    <citation type="submission" date="2023-01" db="EMBL/GenBank/DDBJ databases">
        <title>Complete genome sequence of Roseicyclus marinus strain Dej080120_10.</title>
        <authorList>
            <person name="Ueki S."/>
            <person name="Maruyama F."/>
        </authorList>
    </citation>
    <scope>NUCLEOTIDE SEQUENCE [LARGE SCALE GENOMIC DNA]</scope>
    <source>
        <strain evidence="11 12">Dej080120_10</strain>
    </source>
</reference>
<dbReference type="PROSITE" id="PS50110">
    <property type="entry name" value="RESPONSE_REGULATORY"/>
    <property type="match status" value="1"/>
</dbReference>
<feature type="DNA-binding region" description="OmpR/PhoB-type" evidence="7">
    <location>
        <begin position="152"/>
        <end position="251"/>
    </location>
</feature>
<evidence type="ECO:0000256" key="7">
    <source>
        <dbReference type="PROSITE-ProRule" id="PRU01091"/>
    </source>
</evidence>
<gene>
    <name evidence="11" type="ORF">MACH21_18350</name>
</gene>
<dbReference type="InterPro" id="IPR016032">
    <property type="entry name" value="Sig_transdc_resp-reg_C-effctor"/>
</dbReference>
<protein>
    <submittedName>
        <fullName evidence="11">DNA-binding response regulator</fullName>
    </submittedName>
</protein>
<evidence type="ECO:0000259" key="10">
    <source>
        <dbReference type="PROSITE" id="PS51755"/>
    </source>
</evidence>
<dbReference type="GO" id="GO:0000976">
    <property type="term" value="F:transcription cis-regulatory region binding"/>
    <property type="evidence" value="ECO:0007669"/>
    <property type="project" value="TreeGrafter"/>
</dbReference>
<proteinExistence type="predicted"/>
<dbReference type="KEGG" id="rmai:MACH21_18350"/>
<dbReference type="GO" id="GO:0006355">
    <property type="term" value="P:regulation of DNA-templated transcription"/>
    <property type="evidence" value="ECO:0007669"/>
    <property type="project" value="InterPro"/>
</dbReference>
<keyword evidence="1 6" id="KW-0597">Phosphoprotein</keyword>
<feature type="domain" description="Response regulatory" evidence="9">
    <location>
        <begin position="25"/>
        <end position="138"/>
    </location>
</feature>
<keyword evidence="2" id="KW-0902">Two-component regulatory system</keyword>
<evidence type="ECO:0000256" key="8">
    <source>
        <dbReference type="SAM" id="MobiDB-lite"/>
    </source>
</evidence>
<dbReference type="InterPro" id="IPR011006">
    <property type="entry name" value="CheY-like_superfamily"/>
</dbReference>
<dbReference type="Proteomes" id="UP001337723">
    <property type="component" value="Chromosome"/>
</dbReference>
<dbReference type="InterPro" id="IPR001789">
    <property type="entry name" value="Sig_transdc_resp-reg_receiver"/>
</dbReference>
<dbReference type="EMBL" id="AP027266">
    <property type="protein sequence ID" value="BDW85658.1"/>
    <property type="molecule type" value="Genomic_DNA"/>
</dbReference>
<dbReference type="CDD" id="cd00383">
    <property type="entry name" value="trans_reg_C"/>
    <property type="match status" value="1"/>
</dbReference>
<dbReference type="GO" id="GO:0032993">
    <property type="term" value="C:protein-DNA complex"/>
    <property type="evidence" value="ECO:0007669"/>
    <property type="project" value="TreeGrafter"/>
</dbReference>
<dbReference type="InterPro" id="IPR036388">
    <property type="entry name" value="WH-like_DNA-bd_sf"/>
</dbReference>
<sequence>MKLEPLNHPAPDTGPRAEPDDSRVHVAIVHTDPRALQALDRDLRRRGFAVTATGRPGGGSRGILPETGDVALLDMRSPEGDGYAILRRLREHSDLPVVLLTDSEDEVEEIVGLRMGADAVLRRPWSPQLLAERIRALSRRARIGAGQTRAGANRLSLPPLEIDLDKMTASWRGTALQLTGTEFRLLHALAERPGHVRTRDVLMDRLYGNDIYVLDRTVDSHVKRLRRKLRDADPSFDAIETLYGTGYKMTLPDPAAGASLTP</sequence>
<dbReference type="PANTHER" id="PTHR48111">
    <property type="entry name" value="REGULATOR OF RPOS"/>
    <property type="match status" value="1"/>
</dbReference>
<keyword evidence="4 7" id="KW-0238">DNA-binding</keyword>
<evidence type="ECO:0000259" key="9">
    <source>
        <dbReference type="PROSITE" id="PS50110"/>
    </source>
</evidence>
<evidence type="ECO:0000256" key="5">
    <source>
        <dbReference type="ARBA" id="ARBA00023163"/>
    </source>
</evidence>
<keyword evidence="3" id="KW-0805">Transcription regulation</keyword>
<feature type="domain" description="OmpR/PhoB-type" evidence="10">
    <location>
        <begin position="152"/>
        <end position="251"/>
    </location>
</feature>
<dbReference type="GO" id="GO:0005829">
    <property type="term" value="C:cytosol"/>
    <property type="evidence" value="ECO:0007669"/>
    <property type="project" value="TreeGrafter"/>
</dbReference>
<accession>A0AA48HCB1</accession>
<dbReference type="Gene3D" id="3.40.50.2300">
    <property type="match status" value="1"/>
</dbReference>
<keyword evidence="12" id="KW-1185">Reference proteome</keyword>
<evidence type="ECO:0000256" key="6">
    <source>
        <dbReference type="PROSITE-ProRule" id="PRU00169"/>
    </source>
</evidence>
<evidence type="ECO:0000256" key="2">
    <source>
        <dbReference type="ARBA" id="ARBA00023012"/>
    </source>
</evidence>
<dbReference type="RefSeq" id="WP_338271463.1">
    <property type="nucleotide sequence ID" value="NZ_AP027266.1"/>
</dbReference>